<keyword evidence="3" id="KW-0862">Zinc</keyword>
<dbReference type="InParanoid" id="A0C3R3"/>
<dbReference type="Pfam" id="PF00628">
    <property type="entry name" value="PHD"/>
    <property type="match status" value="1"/>
</dbReference>
<keyword evidence="6" id="KW-0812">Transmembrane</keyword>
<dbReference type="PROSITE" id="PS50016">
    <property type="entry name" value="ZF_PHD_2"/>
    <property type="match status" value="1"/>
</dbReference>
<accession>A0C3R3</accession>
<dbReference type="OMA" id="QEANQIC"/>
<keyword evidence="1" id="KW-0479">Metal-binding</keyword>
<feature type="transmembrane region" description="Helical" evidence="6">
    <location>
        <begin position="15"/>
        <end position="37"/>
    </location>
</feature>
<dbReference type="InterPro" id="IPR050701">
    <property type="entry name" value="Histone_Mod_Regulator"/>
</dbReference>
<evidence type="ECO:0000256" key="2">
    <source>
        <dbReference type="ARBA" id="ARBA00022771"/>
    </source>
</evidence>
<dbReference type="GeneID" id="5018612"/>
<dbReference type="HOGENOM" id="CLU_328318_0_0_1"/>
<dbReference type="InterPro" id="IPR019786">
    <property type="entry name" value="Zinc_finger_PHD-type_CS"/>
</dbReference>
<protein>
    <recommendedName>
        <fullName evidence="7">PHD-type domain-containing protein</fullName>
    </recommendedName>
</protein>
<evidence type="ECO:0000259" key="7">
    <source>
        <dbReference type="PROSITE" id="PS50016"/>
    </source>
</evidence>
<dbReference type="SMART" id="SM00249">
    <property type="entry name" value="PHD"/>
    <property type="match status" value="3"/>
</dbReference>
<keyword evidence="2 4" id="KW-0863">Zinc-finger</keyword>
<proteinExistence type="predicted"/>
<dbReference type="OrthoDB" id="283035at2759"/>
<evidence type="ECO:0000256" key="4">
    <source>
        <dbReference type="PROSITE-ProRule" id="PRU00146"/>
    </source>
</evidence>
<name>A0C3R3_PARTE</name>
<dbReference type="PANTHER" id="PTHR13793:SF107">
    <property type="entry name" value="BROMODOMAIN-CONTAINING PROTEIN HOMOLOG"/>
    <property type="match status" value="1"/>
</dbReference>
<dbReference type="Proteomes" id="UP000000600">
    <property type="component" value="Unassembled WGS sequence"/>
</dbReference>
<feature type="domain" description="PHD-type" evidence="7">
    <location>
        <begin position="318"/>
        <end position="373"/>
    </location>
</feature>
<dbReference type="STRING" id="5888.A0C3R3"/>
<evidence type="ECO:0000256" key="5">
    <source>
        <dbReference type="SAM" id="Coils"/>
    </source>
</evidence>
<dbReference type="Gene3D" id="3.30.40.10">
    <property type="entry name" value="Zinc/RING finger domain, C3HC4 (zinc finger)"/>
    <property type="match status" value="3"/>
</dbReference>
<evidence type="ECO:0000313" key="8">
    <source>
        <dbReference type="EMBL" id="CAK65430.1"/>
    </source>
</evidence>
<dbReference type="InterPro" id="IPR001965">
    <property type="entry name" value="Znf_PHD"/>
</dbReference>
<evidence type="ECO:0000256" key="1">
    <source>
        <dbReference type="ARBA" id="ARBA00022723"/>
    </source>
</evidence>
<dbReference type="KEGG" id="ptm:GSPATT00034909001"/>
<evidence type="ECO:0000256" key="6">
    <source>
        <dbReference type="SAM" id="Phobius"/>
    </source>
</evidence>
<dbReference type="PANTHER" id="PTHR13793">
    <property type="entry name" value="PHD FINGER PROTEINS"/>
    <property type="match status" value="1"/>
</dbReference>
<dbReference type="EMBL" id="CT868038">
    <property type="protein sequence ID" value="CAK65430.1"/>
    <property type="molecule type" value="Genomic_DNA"/>
</dbReference>
<dbReference type="SUPFAM" id="SSF57903">
    <property type="entry name" value="FYVE/PHD zinc finger"/>
    <property type="match status" value="2"/>
</dbReference>
<keyword evidence="9" id="KW-1185">Reference proteome</keyword>
<keyword evidence="6" id="KW-0472">Membrane</keyword>
<feature type="coiled-coil region" evidence="5">
    <location>
        <begin position="755"/>
        <end position="792"/>
    </location>
</feature>
<dbReference type="PROSITE" id="PS01359">
    <property type="entry name" value="ZF_PHD_1"/>
    <property type="match status" value="1"/>
</dbReference>
<reference evidence="8 9" key="1">
    <citation type="journal article" date="2006" name="Nature">
        <title>Global trends of whole-genome duplications revealed by the ciliate Paramecium tetraurelia.</title>
        <authorList>
            <consortium name="Genoscope"/>
            <person name="Aury J.-M."/>
            <person name="Jaillon O."/>
            <person name="Duret L."/>
            <person name="Noel B."/>
            <person name="Jubin C."/>
            <person name="Porcel B.M."/>
            <person name="Segurens B."/>
            <person name="Daubin V."/>
            <person name="Anthouard V."/>
            <person name="Aiach N."/>
            <person name="Arnaiz O."/>
            <person name="Billaut A."/>
            <person name="Beisson J."/>
            <person name="Blanc I."/>
            <person name="Bouhouche K."/>
            <person name="Camara F."/>
            <person name="Duharcourt S."/>
            <person name="Guigo R."/>
            <person name="Gogendeau D."/>
            <person name="Katinka M."/>
            <person name="Keller A.-M."/>
            <person name="Kissmehl R."/>
            <person name="Klotz C."/>
            <person name="Koll F."/>
            <person name="Le Moue A."/>
            <person name="Lepere C."/>
            <person name="Malinsky S."/>
            <person name="Nowacki M."/>
            <person name="Nowak J.K."/>
            <person name="Plattner H."/>
            <person name="Poulain J."/>
            <person name="Ruiz F."/>
            <person name="Serrano V."/>
            <person name="Zagulski M."/>
            <person name="Dessen P."/>
            <person name="Betermier M."/>
            <person name="Weissenbach J."/>
            <person name="Scarpelli C."/>
            <person name="Schachter V."/>
            <person name="Sperling L."/>
            <person name="Meyer E."/>
            <person name="Cohen J."/>
            <person name="Wincker P."/>
        </authorList>
    </citation>
    <scope>NUCLEOTIDE SEQUENCE [LARGE SCALE GENOMIC DNA]</scope>
    <source>
        <strain evidence="8 9">Stock d4-2</strain>
    </source>
</reference>
<feature type="coiled-coil region" evidence="5">
    <location>
        <begin position="567"/>
        <end position="619"/>
    </location>
</feature>
<sequence>MDNEENEQQDLSVGVLQIMHLFAIYTIIYQFQFLFYLQFITNQIRKILDSDPKSQRFQEIYNQACDICAVGFESRFQQQERGMTIISCYGCQLSCHLYCYGISTEIELNPNSNNQGYFACDKCKFSQKQDQICIVCNQKAGLKKKINDTNEFVHPLCGLLSKQLELSSFMEMKFKKPNNVIQVPKQTCSYCKSQGATIKCQQSECNTYAHIYCMVNYIVSFGGYNSTYSENLQRPTGWEIQFNYKQLFCTGNLVQAGNDKTQLKTKSQSILQQFMEIQKVDKQINIDQLYDLYQQQEKIEEEKDQLVEFFCSPHQNQQIYCCCQQQLANDSEEMVQCETCMEWYHDKCLRQYQDDYEEQKNKEHYFCPFCNQWSNSRFDHILKYVPAKNLKSLLPPFLKMTFNTLILLGIYCERSLSAQIQSYSESEYSIIETILGNLPFYQPLQQQLSQIKQKSNVTDFMNFLFKQQIPYRDNNQWTILSQLDESNQIIQHNILQNNALKDKLNQVINLFKDFDECKFYIDLLNKLNNLQIAFQIITSRTKITKTNIQNQYKSNEFQEFIYLQQQVQEYKRIKKRFINKMQEAEDKFCDFEQIMNDEVQDSSEEEDEIEDELEDYEKLQSYLGLQITQIKNQQQFYNLTSETRIKLNQIKLSQEFVEQTIQEFNELLISVPWVETLKQELLEGQLIVQKLEKTKSTEEILILLSRLEELPFHYKDFPELYMQDLEIQEKDEDDSEIQVTKDIQTKITLDHLQMLKQLSIEINASEKDKQTLEQVEKQLNEFRQKLRGMIEQKNLNEQMRKKFQAELQMNKIYDVPEIQELQKRLEQFQEVEKIRTAKSQTLQQLEQAFEKSKELNFDEKIINQFDQEITKCLQKK</sequence>
<dbReference type="eggNOG" id="KOG0955">
    <property type="taxonomic scope" value="Eukaryota"/>
</dbReference>
<gene>
    <name evidence="8" type="ORF">GSPATT00034909001</name>
</gene>
<dbReference type="InterPro" id="IPR011011">
    <property type="entry name" value="Znf_FYVE_PHD"/>
</dbReference>
<evidence type="ECO:0000256" key="3">
    <source>
        <dbReference type="ARBA" id="ARBA00022833"/>
    </source>
</evidence>
<dbReference type="RefSeq" id="XP_001432827.1">
    <property type="nucleotide sequence ID" value="XM_001432790.1"/>
</dbReference>
<dbReference type="InterPro" id="IPR019787">
    <property type="entry name" value="Znf_PHD-finger"/>
</dbReference>
<dbReference type="InterPro" id="IPR013083">
    <property type="entry name" value="Znf_RING/FYVE/PHD"/>
</dbReference>
<dbReference type="GO" id="GO:0008270">
    <property type="term" value="F:zinc ion binding"/>
    <property type="evidence" value="ECO:0007669"/>
    <property type="project" value="UniProtKB-KW"/>
</dbReference>
<dbReference type="Pfam" id="PF13832">
    <property type="entry name" value="zf-HC5HC2H_2"/>
    <property type="match status" value="1"/>
</dbReference>
<keyword evidence="6" id="KW-1133">Transmembrane helix</keyword>
<organism evidence="8 9">
    <name type="scientific">Paramecium tetraurelia</name>
    <dbReference type="NCBI Taxonomy" id="5888"/>
    <lineage>
        <taxon>Eukaryota</taxon>
        <taxon>Sar</taxon>
        <taxon>Alveolata</taxon>
        <taxon>Ciliophora</taxon>
        <taxon>Intramacronucleata</taxon>
        <taxon>Oligohymenophorea</taxon>
        <taxon>Peniculida</taxon>
        <taxon>Parameciidae</taxon>
        <taxon>Paramecium</taxon>
    </lineage>
</organism>
<keyword evidence="5" id="KW-0175">Coiled coil</keyword>
<evidence type="ECO:0000313" key="9">
    <source>
        <dbReference type="Proteomes" id="UP000000600"/>
    </source>
</evidence>
<feature type="non-terminal residue" evidence="8">
    <location>
        <position position="876"/>
    </location>
</feature>
<dbReference type="AlphaFoldDB" id="A0C3R3"/>